<dbReference type="InterPro" id="IPR013762">
    <property type="entry name" value="Integrase-like_cat_sf"/>
</dbReference>
<feature type="non-terminal residue" evidence="4">
    <location>
        <position position="1857"/>
    </location>
</feature>
<keyword evidence="3" id="KW-0812">Transmembrane</keyword>
<dbReference type="EMBL" id="CAUYUJ010021782">
    <property type="protein sequence ID" value="CAK0906998.1"/>
    <property type="molecule type" value="Genomic_DNA"/>
</dbReference>
<feature type="compositionally biased region" description="Low complexity" evidence="2">
    <location>
        <begin position="1283"/>
        <end position="1309"/>
    </location>
</feature>
<evidence type="ECO:0000256" key="3">
    <source>
        <dbReference type="SAM" id="Phobius"/>
    </source>
</evidence>
<protein>
    <submittedName>
        <fullName evidence="4">Uncharacterized protein</fullName>
    </submittedName>
</protein>
<feature type="transmembrane region" description="Helical" evidence="3">
    <location>
        <begin position="47"/>
        <end position="69"/>
    </location>
</feature>
<dbReference type="InterPro" id="IPR011010">
    <property type="entry name" value="DNA_brk_join_enz"/>
</dbReference>
<reference evidence="4" key="1">
    <citation type="submission" date="2023-10" db="EMBL/GenBank/DDBJ databases">
        <authorList>
            <person name="Chen Y."/>
            <person name="Shah S."/>
            <person name="Dougan E. K."/>
            <person name="Thang M."/>
            <person name="Chan C."/>
        </authorList>
    </citation>
    <scope>NUCLEOTIDE SEQUENCE [LARGE SCALE GENOMIC DNA]</scope>
</reference>
<dbReference type="SUPFAM" id="SSF56349">
    <property type="entry name" value="DNA breaking-rejoining enzymes"/>
    <property type="match status" value="1"/>
</dbReference>
<gene>
    <name evidence="4" type="ORF">PCOR1329_LOCUS82141</name>
</gene>
<keyword evidence="5" id="KW-1185">Reference proteome</keyword>
<evidence type="ECO:0000313" key="5">
    <source>
        <dbReference type="Proteomes" id="UP001189429"/>
    </source>
</evidence>
<organism evidence="4 5">
    <name type="scientific">Prorocentrum cordatum</name>
    <dbReference type="NCBI Taxonomy" id="2364126"/>
    <lineage>
        <taxon>Eukaryota</taxon>
        <taxon>Sar</taxon>
        <taxon>Alveolata</taxon>
        <taxon>Dinophyceae</taxon>
        <taxon>Prorocentrales</taxon>
        <taxon>Prorocentraceae</taxon>
        <taxon>Prorocentrum</taxon>
    </lineage>
</organism>
<keyword evidence="1" id="KW-0233">DNA recombination</keyword>
<comment type="caution">
    <text evidence="4">The sequence shown here is derived from an EMBL/GenBank/DDBJ whole genome shotgun (WGS) entry which is preliminary data.</text>
</comment>
<dbReference type="PANTHER" id="PTHR33050:SF7">
    <property type="entry name" value="RIBONUCLEASE H"/>
    <property type="match status" value="1"/>
</dbReference>
<dbReference type="Proteomes" id="UP001189429">
    <property type="component" value="Unassembled WGS sequence"/>
</dbReference>
<dbReference type="Gene3D" id="1.10.443.10">
    <property type="entry name" value="Intergrase catalytic core"/>
    <property type="match status" value="1"/>
</dbReference>
<accession>A0ABN9Y3C8</accession>
<name>A0ABN9Y3C8_9DINO</name>
<evidence type="ECO:0000313" key="4">
    <source>
        <dbReference type="EMBL" id="CAK0906998.1"/>
    </source>
</evidence>
<dbReference type="InterPro" id="IPR052055">
    <property type="entry name" value="Hepadnavirus_pol/RT"/>
</dbReference>
<evidence type="ECO:0000256" key="2">
    <source>
        <dbReference type="SAM" id="MobiDB-lite"/>
    </source>
</evidence>
<keyword evidence="3" id="KW-0472">Membrane</keyword>
<sequence>MLQNLASQTGVAAIGHFAADWARRIGGLAFEAGQLAAAAEQLGGTRILLLIIFLVGVLAGCCCCTTCTLEDYQSRLLLRLCDADEFEHELGTPPTSPTSPLWMAATPDEDIYPHELEVPPLHAMVPCDRTGQPLWRERIGGDGRRLPRPCYGAQWHPSPLEFMELLGSCNARPEGEEVALAAPPEGPPRVDGTATPSDGLARGSGKLVASENRRWLITASEDDSDVNVLADFDACEWYAVCDSLAVVKAGGKVYLAKAVTEKQAESSMDARVMPILHGLDGERRRVFKDAVRGMSETPWTGWPVKGPRTALWCVRFLAEQDSHPRARHTKWRAECGLGPADVGVSDHELAMRALELGAGFDQLNLTELALVELLVRRAQLAEWRHRERLLKSSGDEYLEDEYLYMGTSETRGLLMVCPTLVEHIQAELHKEATLMKEKRKLREERMLSRGQGSGGGGGGGNKALQDKVAAQAAEISKLQAKLKGPQTGSKARQGQYAAQWLSEALHAVNSLYGHGAPRRDLQASCAQLAGIDHVREIIQEAGPPPFSGAAAHAELCSHLPGYAEDTVRRASYTEGLVSLPTAGGQCVGADCLTGRARELWVGWQKHLLREGGPPDGPRLRPFSDPKFVHCMKTYSRFVGELLSRGLIDLGERTESTVGIFFVFKSDKRSLRMIADTRVANMRFRPPAYSELPTAGAWSSLAVPEGKSLHLAQMDVDNAFYRIATPPGLRDHFVLPAVDLEVLRAERPDLAGQLPAWRKASPRLVVLAMGWNWSLFFCQQMVETQVLRSGLAWERLARDRHPTPALEEGPAAAVYVDGAAVVGLDYAETLETGQRVRDSLDAAGLTCKGLEGPSAEATFTGLVFDEAKGRVGLSRRRMWRIRLSLLHVADRGSATGDEVRVLLGHFTWGALVRRELLSIFSAAYRFATWAGGRRRRLWSAVEAELRIAAALVVFGYVDCRRRPDPVVLATDACGATDADAGGFGVVSRAWDPRDVGRACAQAERWRYRVSEAVSARAHALGLSECPPAASLSCAGKSSCPPSGTPLARTPPPASDFDRAFGDMYSGTVSFEQITSEHVGSFESWQLRVKGRFNRAENIIRLEGHGLVIGIRHHLRAVSRRGRKLLMLCDNLGLVLALGKGRAAAPIVNRTCREAAALSILGDMSVTVRWVPSELNPADRPSRMAGASARDPRADPRSASFDPAAAPPCDAAAALHAAVDEALLGGELDWLGRPQAGVAGLGDALLDDPLPGGAARLHAEAAPGGDALDERSARGELATWGGLPASEDSGSSSSDAGSDCGETVGPSTPRGDGPGRPGEPARVVERIGRRAARRRSAAASAPPVLLPGGSRPLGFLESRRVTEKSRDTLCREVGAFREWCRAHRKDVSSRTMLDEALVEYLDCLYFDGYNHERGDKLLSGLAFEEPMFRRGGVEDLARARAALQGFRRLAPGQARMPLPRPEFAALLGAGIVALGLDFGISLAIAWDGGLRLPSDIMSLQGRSLIPPPPHSGVTNWGLLLYPAEAEARSKSGHKDEGLLLDGAFTKGIEAQLWRLKRAAGETGCLWSFTAAEFRAGFKRAAAMIGRPSLHPYQVRHGAASDDALYRRRTLTEIQERLRHSHPKSTLRYKKHTRYLAELGKVPPRVRAYGEAVEAQIAAVLSGRLAGRLRRLGDTLVRNRQLAAGAVRAGLSDALRRELGGAAACYLDLFAGSGGVARALRRLHCVSLEMDLRQSEFFDLASKVVGQTIVGWISSRLVLAVFAAFPCSTWSQAAHNYYRNPRNIYGHPHLEGEALERLLIGNATLVVTQMIIRACIHHGVPIICENPLSSYAWQEPVMRHLSLNSRCRDAVFDMCQFGTA</sequence>
<proteinExistence type="predicted"/>
<feature type="region of interest" description="Disordered" evidence="2">
    <location>
        <begin position="1173"/>
        <end position="1203"/>
    </location>
</feature>
<dbReference type="PANTHER" id="PTHR33050">
    <property type="entry name" value="REVERSE TRANSCRIPTASE DOMAIN-CONTAINING PROTEIN"/>
    <property type="match status" value="1"/>
</dbReference>
<feature type="region of interest" description="Disordered" evidence="2">
    <location>
        <begin position="1278"/>
        <end position="1320"/>
    </location>
</feature>
<keyword evidence="3" id="KW-1133">Transmembrane helix</keyword>
<feature type="region of interest" description="Disordered" evidence="2">
    <location>
        <begin position="180"/>
        <end position="204"/>
    </location>
</feature>
<evidence type="ECO:0000256" key="1">
    <source>
        <dbReference type="ARBA" id="ARBA00023172"/>
    </source>
</evidence>